<organism evidence="2 3">
    <name type="scientific">Lupinus albus</name>
    <name type="common">White lupine</name>
    <name type="synonym">Lupinus termis</name>
    <dbReference type="NCBI Taxonomy" id="3870"/>
    <lineage>
        <taxon>Eukaryota</taxon>
        <taxon>Viridiplantae</taxon>
        <taxon>Streptophyta</taxon>
        <taxon>Embryophyta</taxon>
        <taxon>Tracheophyta</taxon>
        <taxon>Spermatophyta</taxon>
        <taxon>Magnoliopsida</taxon>
        <taxon>eudicotyledons</taxon>
        <taxon>Gunneridae</taxon>
        <taxon>Pentapetalae</taxon>
        <taxon>rosids</taxon>
        <taxon>fabids</taxon>
        <taxon>Fabales</taxon>
        <taxon>Fabaceae</taxon>
        <taxon>Papilionoideae</taxon>
        <taxon>50 kb inversion clade</taxon>
        <taxon>genistoids sensu lato</taxon>
        <taxon>core genistoids</taxon>
        <taxon>Genisteae</taxon>
        <taxon>Lupinus</taxon>
    </lineage>
</organism>
<gene>
    <name evidence="2" type="ORF">Lalb_Chr23g0274401</name>
</gene>
<evidence type="ECO:0000313" key="3">
    <source>
        <dbReference type="Proteomes" id="UP000447434"/>
    </source>
</evidence>
<dbReference type="GO" id="GO:0009535">
    <property type="term" value="C:chloroplast thylakoid membrane"/>
    <property type="evidence" value="ECO:0007669"/>
    <property type="project" value="TreeGrafter"/>
</dbReference>
<evidence type="ECO:0000256" key="1">
    <source>
        <dbReference type="SAM" id="Phobius"/>
    </source>
</evidence>
<sequence>MTEAFAHGAIFFIRYYNPEHNVDNVLARMFDDKDAILSHLSWVILFLGFHTLGLYVLNDVMLAFGTPKKQICPMDTICSW</sequence>
<keyword evidence="1" id="KW-1133">Transmembrane helix</keyword>
<dbReference type="PANTHER" id="PTHR30128:SF19">
    <property type="entry name" value="PHOTOSYSTEM I P700 CHLOROPHYLL A APOPROTEIN A1-RELATED"/>
    <property type="match status" value="1"/>
</dbReference>
<dbReference type="EMBL" id="WOCE01000023">
    <property type="protein sequence ID" value="KAE9587508.1"/>
    <property type="molecule type" value="Genomic_DNA"/>
</dbReference>
<reference evidence="3" key="1">
    <citation type="journal article" date="2020" name="Nat. Commun.">
        <title>Genome sequence of the cluster root forming white lupin.</title>
        <authorList>
            <person name="Hufnagel B."/>
            <person name="Marques A."/>
            <person name="Soriano A."/>
            <person name="Marques L."/>
            <person name="Divol F."/>
            <person name="Doumas P."/>
            <person name="Sallet E."/>
            <person name="Mancinotti D."/>
            <person name="Carrere S."/>
            <person name="Marande W."/>
            <person name="Arribat S."/>
            <person name="Keller J."/>
            <person name="Huneau C."/>
            <person name="Blein T."/>
            <person name="Aime D."/>
            <person name="Laguerre M."/>
            <person name="Taylor J."/>
            <person name="Schubert V."/>
            <person name="Nelson M."/>
            <person name="Geu-Flores F."/>
            <person name="Crespi M."/>
            <person name="Gallardo-Guerrero K."/>
            <person name="Delaux P.-M."/>
            <person name="Salse J."/>
            <person name="Berges H."/>
            <person name="Guyot R."/>
            <person name="Gouzy J."/>
            <person name="Peret B."/>
        </authorList>
    </citation>
    <scope>NUCLEOTIDE SEQUENCE [LARGE SCALE GENOMIC DNA]</scope>
    <source>
        <strain evidence="3">cv. Amiga</strain>
    </source>
</reference>
<keyword evidence="1" id="KW-0472">Membrane</keyword>
<comment type="caution">
    <text evidence="2">The sequence shown here is derived from an EMBL/GenBank/DDBJ whole genome shotgun (WGS) entry which is preliminary data.</text>
</comment>
<keyword evidence="3" id="KW-1185">Reference proteome</keyword>
<dbReference type="Proteomes" id="UP000447434">
    <property type="component" value="Chromosome 23"/>
</dbReference>
<protein>
    <submittedName>
        <fullName evidence="2">Putative photosystem I</fullName>
    </submittedName>
</protein>
<keyword evidence="1" id="KW-0812">Transmembrane</keyword>
<dbReference type="GO" id="GO:0015979">
    <property type="term" value="P:photosynthesis"/>
    <property type="evidence" value="ECO:0007669"/>
    <property type="project" value="InterPro"/>
</dbReference>
<dbReference type="InterPro" id="IPR036408">
    <property type="entry name" value="PSI_PsaA/B_sf"/>
</dbReference>
<accession>A0A6A4NLT4</accession>
<feature type="transmembrane region" description="Helical" evidence="1">
    <location>
        <begin position="36"/>
        <end position="57"/>
    </location>
</feature>
<dbReference type="SUPFAM" id="SSF81558">
    <property type="entry name" value="Photosystem I subunits PsaA/PsaB"/>
    <property type="match status" value="1"/>
</dbReference>
<name>A0A6A4NLT4_LUPAL</name>
<dbReference type="AlphaFoldDB" id="A0A6A4NLT4"/>
<dbReference type="Gene3D" id="1.20.1130.10">
    <property type="entry name" value="Photosystem I PsaA/PsaB"/>
    <property type="match status" value="1"/>
</dbReference>
<dbReference type="PANTHER" id="PTHR30128">
    <property type="entry name" value="OUTER MEMBRANE PROTEIN, OMPA-RELATED"/>
    <property type="match status" value="1"/>
</dbReference>
<proteinExistence type="predicted"/>
<dbReference type="Pfam" id="PF00223">
    <property type="entry name" value="PsaA_PsaB"/>
    <property type="match status" value="1"/>
</dbReference>
<dbReference type="OrthoDB" id="1699083at2759"/>
<evidence type="ECO:0000313" key="2">
    <source>
        <dbReference type="EMBL" id="KAE9587508.1"/>
    </source>
</evidence>
<dbReference type="InterPro" id="IPR001280">
    <property type="entry name" value="PSI_PsaA/B"/>
</dbReference>